<feature type="compositionally biased region" description="Polar residues" evidence="1">
    <location>
        <begin position="163"/>
        <end position="173"/>
    </location>
</feature>
<sequence length="395" mass="43048">MEALVSDRTNLRMSWFLVILFLSLTFASLSESSHHKKLPSAVVVGTVYCDTCSQQDFSIGSHFISGASVAIECKDRYSKPRYKNEVKTNDQGEFKVKLPFSVSKHAKRIKGCTFKLISSSEPHCAVTSSATSSSLSLKSRKQGEHIFSAGFFSFKPLKKPNLCNQKPSIQNSKQKTEKFPPNIDPSFPPPLHDPPSPGILPPLPSVPGLTPLPQLPLPPLPQIPLLPPPPIQGKANKESKSNSQFSDKKFFFPFFPNPFQPPILPNPFQPPPLIPNPFQPPPLIPNPFQPPSPPLLPNPFQPPSPPPLFPNPFQPPPSSPPPLFPNPFQPPPSNPSPSFPPLFPLPPIPGLTKPPPPPPPPQVLPFPFPPLFPPLFPPPHSPGSPPASSLKSTSP</sequence>
<feature type="chain" id="PRO_5042924937" evidence="2">
    <location>
        <begin position="28"/>
        <end position="395"/>
    </location>
</feature>
<protein>
    <submittedName>
        <fullName evidence="3">Uncharacterized protein</fullName>
    </submittedName>
</protein>
<dbReference type="AlphaFoldDB" id="A0AAN9EZ31"/>
<evidence type="ECO:0000313" key="3">
    <source>
        <dbReference type="EMBL" id="KAK7266597.1"/>
    </source>
</evidence>
<feature type="signal peptide" evidence="2">
    <location>
        <begin position="1"/>
        <end position="27"/>
    </location>
</feature>
<feature type="compositionally biased region" description="Pro residues" evidence="1">
    <location>
        <begin position="261"/>
        <end position="385"/>
    </location>
</feature>
<dbReference type="PANTHER" id="PTHR47273:SF4">
    <property type="entry name" value="EXPRESSED PROTEIN"/>
    <property type="match status" value="1"/>
</dbReference>
<proteinExistence type="predicted"/>
<accession>A0AAN9EZ31</accession>
<dbReference type="Proteomes" id="UP001372338">
    <property type="component" value="Unassembled WGS sequence"/>
</dbReference>
<gene>
    <name evidence="3" type="ORF">RIF29_19246</name>
</gene>
<feature type="compositionally biased region" description="Pro residues" evidence="1">
    <location>
        <begin position="182"/>
        <end position="205"/>
    </location>
</feature>
<evidence type="ECO:0000313" key="4">
    <source>
        <dbReference type="Proteomes" id="UP001372338"/>
    </source>
</evidence>
<comment type="caution">
    <text evidence="3">The sequence shown here is derived from an EMBL/GenBank/DDBJ whole genome shotgun (WGS) entry which is preliminary data.</text>
</comment>
<evidence type="ECO:0000256" key="1">
    <source>
        <dbReference type="SAM" id="MobiDB-lite"/>
    </source>
</evidence>
<organism evidence="3 4">
    <name type="scientific">Crotalaria pallida</name>
    <name type="common">Smooth rattlebox</name>
    <name type="synonym">Crotalaria striata</name>
    <dbReference type="NCBI Taxonomy" id="3830"/>
    <lineage>
        <taxon>Eukaryota</taxon>
        <taxon>Viridiplantae</taxon>
        <taxon>Streptophyta</taxon>
        <taxon>Embryophyta</taxon>
        <taxon>Tracheophyta</taxon>
        <taxon>Spermatophyta</taxon>
        <taxon>Magnoliopsida</taxon>
        <taxon>eudicotyledons</taxon>
        <taxon>Gunneridae</taxon>
        <taxon>Pentapetalae</taxon>
        <taxon>rosids</taxon>
        <taxon>fabids</taxon>
        <taxon>Fabales</taxon>
        <taxon>Fabaceae</taxon>
        <taxon>Papilionoideae</taxon>
        <taxon>50 kb inversion clade</taxon>
        <taxon>genistoids sensu lato</taxon>
        <taxon>core genistoids</taxon>
        <taxon>Crotalarieae</taxon>
        <taxon>Crotalaria</taxon>
    </lineage>
</organism>
<feature type="region of interest" description="Disordered" evidence="1">
    <location>
        <begin position="261"/>
        <end position="395"/>
    </location>
</feature>
<dbReference type="Pfam" id="PF01190">
    <property type="entry name" value="Pollen_Ole_e_1"/>
    <property type="match status" value="1"/>
</dbReference>
<feature type="region of interest" description="Disordered" evidence="1">
    <location>
        <begin position="163"/>
        <end position="243"/>
    </location>
</feature>
<dbReference type="PANTHER" id="PTHR47273">
    <property type="entry name" value="EXPRESSED PROTEIN"/>
    <property type="match status" value="1"/>
</dbReference>
<reference evidence="3 4" key="1">
    <citation type="submission" date="2024-01" db="EMBL/GenBank/DDBJ databases">
        <title>The genomes of 5 underutilized Papilionoideae crops provide insights into root nodulation and disease resistanc.</title>
        <authorList>
            <person name="Yuan L."/>
        </authorList>
    </citation>
    <scope>NUCLEOTIDE SEQUENCE [LARGE SCALE GENOMIC DNA]</scope>
    <source>
        <strain evidence="3">ZHUSHIDOU_FW_LH</strain>
        <tissue evidence="3">Leaf</tissue>
    </source>
</reference>
<name>A0AAN9EZ31_CROPI</name>
<keyword evidence="2" id="KW-0732">Signal</keyword>
<dbReference type="EMBL" id="JAYWIO010000004">
    <property type="protein sequence ID" value="KAK7266597.1"/>
    <property type="molecule type" value="Genomic_DNA"/>
</dbReference>
<keyword evidence="4" id="KW-1185">Reference proteome</keyword>
<feature type="compositionally biased region" description="Pro residues" evidence="1">
    <location>
        <begin position="213"/>
        <end position="231"/>
    </location>
</feature>
<evidence type="ECO:0000256" key="2">
    <source>
        <dbReference type="SAM" id="SignalP"/>
    </source>
</evidence>